<evidence type="ECO:0000313" key="7">
    <source>
        <dbReference type="Proteomes" id="UP000256980"/>
    </source>
</evidence>
<keyword evidence="7" id="KW-1185">Reference proteome</keyword>
<keyword evidence="2" id="KW-0328">Glycosyltransferase</keyword>
<dbReference type="PANTHER" id="PTHR43630">
    <property type="entry name" value="POLY-BETA-1,6-N-ACETYL-D-GLUCOSAMINE SYNTHASE"/>
    <property type="match status" value="1"/>
</dbReference>
<dbReference type="InterPro" id="IPR001173">
    <property type="entry name" value="Glyco_trans_2-like"/>
</dbReference>
<keyword evidence="4" id="KW-0812">Transmembrane</keyword>
<proteinExistence type="inferred from homology"/>
<feature type="transmembrane region" description="Helical" evidence="4">
    <location>
        <begin position="347"/>
        <end position="370"/>
    </location>
</feature>
<reference evidence="6 7" key="1">
    <citation type="submission" date="2018-07" db="EMBL/GenBank/DDBJ databases">
        <title>Genomic Encyclopedia of Type Strains, Phase III (KMG-III): the genomes of soil and plant-associated and newly described type strains.</title>
        <authorList>
            <person name="Whitman W."/>
        </authorList>
    </citation>
    <scope>NUCLEOTIDE SEQUENCE [LARGE SCALE GENOMIC DNA]</scope>
    <source>
        <strain evidence="6 7">CECT 7946</strain>
    </source>
</reference>
<feature type="transmembrane region" description="Helical" evidence="4">
    <location>
        <begin position="6"/>
        <end position="24"/>
    </location>
</feature>
<dbReference type="SUPFAM" id="SSF53448">
    <property type="entry name" value="Nucleotide-diphospho-sugar transferases"/>
    <property type="match status" value="1"/>
</dbReference>
<keyword evidence="4" id="KW-0472">Membrane</keyword>
<evidence type="ECO:0000256" key="4">
    <source>
        <dbReference type="SAM" id="Phobius"/>
    </source>
</evidence>
<comment type="caution">
    <text evidence="6">The sequence shown here is derived from an EMBL/GenBank/DDBJ whole genome shotgun (WGS) entry which is preliminary data.</text>
</comment>
<dbReference type="AlphaFoldDB" id="A0A3D9HCJ0"/>
<feature type="domain" description="Glycosyltransferase 2-like" evidence="5">
    <location>
        <begin position="42"/>
        <end position="214"/>
    </location>
</feature>
<evidence type="ECO:0000256" key="2">
    <source>
        <dbReference type="ARBA" id="ARBA00022676"/>
    </source>
</evidence>
<dbReference type="OrthoDB" id="9805625at2"/>
<dbReference type="Pfam" id="PF00535">
    <property type="entry name" value="Glycos_transf_2"/>
    <property type="match status" value="1"/>
</dbReference>
<dbReference type="PANTHER" id="PTHR43630:SF1">
    <property type="entry name" value="POLY-BETA-1,6-N-ACETYL-D-GLUCOSAMINE SYNTHASE"/>
    <property type="match status" value="1"/>
</dbReference>
<dbReference type="GO" id="GO:0016757">
    <property type="term" value="F:glycosyltransferase activity"/>
    <property type="evidence" value="ECO:0007669"/>
    <property type="project" value="UniProtKB-KW"/>
</dbReference>
<organism evidence="6 7">
    <name type="scientific">Winogradskyella eximia</name>
    <dbReference type="NCBI Taxonomy" id="262006"/>
    <lineage>
        <taxon>Bacteria</taxon>
        <taxon>Pseudomonadati</taxon>
        <taxon>Bacteroidota</taxon>
        <taxon>Flavobacteriia</taxon>
        <taxon>Flavobacteriales</taxon>
        <taxon>Flavobacteriaceae</taxon>
        <taxon>Winogradskyella</taxon>
    </lineage>
</organism>
<dbReference type="CDD" id="cd04192">
    <property type="entry name" value="GT_2_like_e"/>
    <property type="match status" value="1"/>
</dbReference>
<feature type="transmembrane region" description="Helical" evidence="4">
    <location>
        <begin position="314"/>
        <end position="335"/>
    </location>
</feature>
<keyword evidence="4" id="KW-1133">Transmembrane helix</keyword>
<evidence type="ECO:0000259" key="5">
    <source>
        <dbReference type="Pfam" id="PF00535"/>
    </source>
</evidence>
<sequence length="382" mass="43504">MLTLIAIITIILYLFIIGMLIYGFDNVSDFKLQDLPAKTKFSIVIPFRNEAQNLPKLLDSIVKLNYPQHLFEVILVNDASEDDSVSIIEKYLETLPKKQNAENIHLKIIESKSTTNSPKKEAITSAIKISKFNWIVTTDADCVLPKYWLDVFDEFVQINDPNCMVAPVTYHGKTSFFNRFQSLDFLSLQGATIGGFGIKKPFMCNGANFAYRKSEFISVNGFKGNDTVASGDDVFLLEKFLKLNPKKVSYLKSTNAIVTTNAAQNIDHLIQQRLRWASKTSHLTQWFAKVVGLIVLLGNLMSLVFIPAVLMHFISLKIALALFVIKFSIDFLLLFKTARFFKQENLLLSYLFSSLIYPVFSVYIAFLSFFKSYHWKGRTSKK</sequence>
<feature type="transmembrane region" description="Helical" evidence="4">
    <location>
        <begin position="286"/>
        <end position="308"/>
    </location>
</feature>
<name>A0A3D9HCJ0_9FLAO</name>
<dbReference type="Proteomes" id="UP000256980">
    <property type="component" value="Unassembled WGS sequence"/>
</dbReference>
<dbReference type="Gene3D" id="3.90.550.10">
    <property type="entry name" value="Spore Coat Polysaccharide Biosynthesis Protein SpsA, Chain A"/>
    <property type="match status" value="1"/>
</dbReference>
<dbReference type="RefSeq" id="WP_115815835.1">
    <property type="nucleotide sequence ID" value="NZ_QRDV01000001.1"/>
</dbReference>
<evidence type="ECO:0000313" key="6">
    <source>
        <dbReference type="EMBL" id="RED46716.1"/>
    </source>
</evidence>
<gene>
    <name evidence="6" type="ORF">DFQ10_101489</name>
</gene>
<evidence type="ECO:0000256" key="3">
    <source>
        <dbReference type="ARBA" id="ARBA00022679"/>
    </source>
</evidence>
<comment type="similarity">
    <text evidence="1">Belongs to the glycosyltransferase 2 family.</text>
</comment>
<dbReference type="InterPro" id="IPR029044">
    <property type="entry name" value="Nucleotide-diphossugar_trans"/>
</dbReference>
<dbReference type="EMBL" id="QRDV01000001">
    <property type="protein sequence ID" value="RED46716.1"/>
    <property type="molecule type" value="Genomic_DNA"/>
</dbReference>
<evidence type="ECO:0000256" key="1">
    <source>
        <dbReference type="ARBA" id="ARBA00006739"/>
    </source>
</evidence>
<accession>A0A3D9HCJ0</accession>
<keyword evidence="3 6" id="KW-0808">Transferase</keyword>
<protein>
    <submittedName>
        <fullName evidence="6">Cellulose synthase/poly-beta-1,6-N-acetylglucosamine synthase-like glycosyltransferase</fullName>
    </submittedName>
</protein>